<keyword evidence="4 10" id="KW-1134">Transmembrane beta strand</keyword>
<keyword evidence="3 10" id="KW-0813">Transport</keyword>
<sequence length="687" mass="76264">MPFYSFSQSPTTAEDESILNENNENSQEQAPQNETISIIATGNARDTFSLPMQVNVIENSGSTRHATTASQLLRNDASVQITGTQRTNGQNITLRGYDKRGVLLLVDGISQGTDTGHIDGTFIDSSLIKQVEIVKGSSGLLYGSGALGGVIAYQTVDASSLLREGESFGGTHFIQGATGDNSVGSGITLYGKTDEFDALFSGVLRERGNLKQADFTSPNDEVIGNIMTKANWYLAEGQKLTGQIRYYQNESEQPKNPQQNETGTGPAATPESLKNSLVDRKTSQTDYSLSYSLKPTSQDWLDLTLSTYYQKVTIDQDVLENSTREERKQTKQGIKLENKTSLKQLPLAAHTLTYGTEFYREEQTPNETVQNVFPKAKIDFSSGWLQDEVTLKDLPVTLIGGARFDEYHAKNPIYPEVKSNNWSSKAGISLTPVDWFMVYGSYSEAFRAPSLSELYNDSKHFSIGPFYTNNWVPNPNLRPETNSTFEYGFGLRFDDLLLTDDEMSFKASYFDTKADDYISSVVNMNFSRPPAGFPPGLPFGKGTTTSQNISRASIWGYEAQFNYQTHLFDSQISYSRVKGRDDTTQNWIESLSPDTLSSSIDIPVKDTGFSVSWTGQFVDKSTRVNDETKPQAGYGLNHFYINYENNDILPNLFLSVGLDNAFNKAYYSPQGIPGNNRSAQFKASYSF</sequence>
<protein>
    <submittedName>
        <fullName evidence="15">TonB-dependent hemoglobin/transferrin/lactoferrin family receptor</fullName>
    </submittedName>
</protein>
<evidence type="ECO:0000313" key="16">
    <source>
        <dbReference type="Proteomes" id="UP001589758"/>
    </source>
</evidence>
<evidence type="ECO:0000256" key="11">
    <source>
        <dbReference type="RuleBase" id="RU003357"/>
    </source>
</evidence>
<evidence type="ECO:0000259" key="13">
    <source>
        <dbReference type="Pfam" id="PF00593"/>
    </source>
</evidence>
<feature type="compositionally biased region" description="Polar residues" evidence="12">
    <location>
        <begin position="1"/>
        <end position="12"/>
    </location>
</feature>
<accession>A0ABV6CA26</accession>
<evidence type="ECO:0000256" key="8">
    <source>
        <dbReference type="ARBA" id="ARBA00023136"/>
    </source>
</evidence>
<evidence type="ECO:0000256" key="10">
    <source>
        <dbReference type="PROSITE-ProRule" id="PRU01360"/>
    </source>
</evidence>
<evidence type="ECO:0000256" key="7">
    <source>
        <dbReference type="ARBA" id="ARBA00023077"/>
    </source>
</evidence>
<evidence type="ECO:0000256" key="6">
    <source>
        <dbReference type="ARBA" id="ARBA00022729"/>
    </source>
</evidence>
<evidence type="ECO:0000256" key="9">
    <source>
        <dbReference type="ARBA" id="ARBA00023237"/>
    </source>
</evidence>
<dbReference type="PROSITE" id="PS52016">
    <property type="entry name" value="TONB_DEPENDENT_REC_3"/>
    <property type="match status" value="1"/>
</dbReference>
<dbReference type="Pfam" id="PF07715">
    <property type="entry name" value="Plug"/>
    <property type="match status" value="1"/>
</dbReference>
<comment type="caution">
    <text evidence="15">The sequence shown here is derived from an EMBL/GenBank/DDBJ whole genome shotgun (WGS) entry which is preliminary data.</text>
</comment>
<organism evidence="15 16">
    <name type="scientific">Thorsellia kenyensis</name>
    <dbReference type="NCBI Taxonomy" id="1549888"/>
    <lineage>
        <taxon>Bacteria</taxon>
        <taxon>Pseudomonadati</taxon>
        <taxon>Pseudomonadota</taxon>
        <taxon>Gammaproteobacteria</taxon>
        <taxon>Enterobacterales</taxon>
        <taxon>Thorselliaceae</taxon>
        <taxon>Thorsellia</taxon>
    </lineage>
</organism>
<evidence type="ECO:0000256" key="4">
    <source>
        <dbReference type="ARBA" id="ARBA00022452"/>
    </source>
</evidence>
<feature type="region of interest" description="Disordered" evidence="12">
    <location>
        <begin position="1"/>
        <end position="33"/>
    </location>
</feature>
<dbReference type="Pfam" id="PF00593">
    <property type="entry name" value="TonB_dep_Rec_b-barrel"/>
    <property type="match status" value="1"/>
</dbReference>
<evidence type="ECO:0000256" key="5">
    <source>
        <dbReference type="ARBA" id="ARBA00022692"/>
    </source>
</evidence>
<dbReference type="InterPro" id="IPR000531">
    <property type="entry name" value="Beta-barrel_TonB"/>
</dbReference>
<dbReference type="Gene3D" id="2.170.130.10">
    <property type="entry name" value="TonB-dependent receptor, plug domain"/>
    <property type="match status" value="1"/>
</dbReference>
<feature type="domain" description="TonB-dependent receptor plug" evidence="14">
    <location>
        <begin position="50"/>
        <end position="150"/>
    </location>
</feature>
<evidence type="ECO:0000259" key="14">
    <source>
        <dbReference type="Pfam" id="PF07715"/>
    </source>
</evidence>
<feature type="compositionally biased region" description="Polar residues" evidence="12">
    <location>
        <begin position="19"/>
        <end position="33"/>
    </location>
</feature>
<comment type="similarity">
    <text evidence="2 10 11">Belongs to the TonB-dependent receptor family.</text>
</comment>
<dbReference type="InterPro" id="IPR012910">
    <property type="entry name" value="Plug_dom"/>
</dbReference>
<feature type="region of interest" description="Disordered" evidence="12">
    <location>
        <begin position="250"/>
        <end position="280"/>
    </location>
</feature>
<keyword evidence="8 10" id="KW-0472">Membrane</keyword>
<dbReference type="PANTHER" id="PTHR30069">
    <property type="entry name" value="TONB-DEPENDENT OUTER MEMBRANE RECEPTOR"/>
    <property type="match status" value="1"/>
</dbReference>
<dbReference type="PANTHER" id="PTHR30069:SF41">
    <property type="entry name" value="HEME_HEMOPEXIN UTILIZATION PROTEIN C"/>
    <property type="match status" value="1"/>
</dbReference>
<dbReference type="SUPFAM" id="SSF56935">
    <property type="entry name" value="Porins"/>
    <property type="match status" value="1"/>
</dbReference>
<evidence type="ECO:0000256" key="1">
    <source>
        <dbReference type="ARBA" id="ARBA00004571"/>
    </source>
</evidence>
<dbReference type="InterPro" id="IPR010949">
    <property type="entry name" value="TonB_Hb/transfer/lactofer_rcpt"/>
</dbReference>
<dbReference type="EMBL" id="JBHLXE010000076">
    <property type="protein sequence ID" value="MFC0179826.1"/>
    <property type="molecule type" value="Genomic_DNA"/>
</dbReference>
<dbReference type="CDD" id="cd01347">
    <property type="entry name" value="ligand_gated_channel"/>
    <property type="match status" value="1"/>
</dbReference>
<reference evidence="15 16" key="1">
    <citation type="submission" date="2024-09" db="EMBL/GenBank/DDBJ databases">
        <authorList>
            <person name="Sun Q."/>
            <person name="Mori K."/>
        </authorList>
    </citation>
    <scope>NUCLEOTIDE SEQUENCE [LARGE SCALE GENOMIC DNA]</scope>
    <source>
        <strain evidence="15 16">CCM 8545</strain>
    </source>
</reference>
<dbReference type="Proteomes" id="UP001589758">
    <property type="component" value="Unassembled WGS sequence"/>
</dbReference>
<evidence type="ECO:0000313" key="15">
    <source>
        <dbReference type="EMBL" id="MFC0179826.1"/>
    </source>
</evidence>
<dbReference type="NCBIfam" id="TIGR01786">
    <property type="entry name" value="TonB-hemlactrns"/>
    <property type="match status" value="1"/>
</dbReference>
<feature type="domain" description="TonB-dependent receptor-like beta-barrel" evidence="13">
    <location>
        <begin position="236"/>
        <end position="660"/>
    </location>
</feature>
<keyword evidence="6" id="KW-0732">Signal</keyword>
<dbReference type="InterPro" id="IPR037066">
    <property type="entry name" value="Plug_dom_sf"/>
</dbReference>
<evidence type="ECO:0000256" key="2">
    <source>
        <dbReference type="ARBA" id="ARBA00009810"/>
    </source>
</evidence>
<dbReference type="InterPro" id="IPR036942">
    <property type="entry name" value="Beta-barrel_TonB_sf"/>
</dbReference>
<evidence type="ECO:0000256" key="3">
    <source>
        <dbReference type="ARBA" id="ARBA00022448"/>
    </source>
</evidence>
<dbReference type="NCBIfam" id="TIGR01785">
    <property type="entry name" value="TonB-hemin"/>
    <property type="match status" value="1"/>
</dbReference>
<dbReference type="InterPro" id="IPR011276">
    <property type="entry name" value="TonB_haem/Hb_rcpt"/>
</dbReference>
<gene>
    <name evidence="15" type="ORF">ACFFIT_06960</name>
</gene>
<keyword evidence="16" id="KW-1185">Reference proteome</keyword>
<dbReference type="RefSeq" id="WP_385876931.1">
    <property type="nucleotide sequence ID" value="NZ_JBHLXE010000076.1"/>
</dbReference>
<keyword evidence="7 11" id="KW-0798">TonB box</keyword>
<name>A0ABV6CA26_9GAMM</name>
<comment type="subcellular location">
    <subcellularLocation>
        <location evidence="1 10">Cell outer membrane</location>
        <topology evidence="1 10">Multi-pass membrane protein</topology>
    </subcellularLocation>
</comment>
<keyword evidence="9 10" id="KW-0998">Cell outer membrane</keyword>
<keyword evidence="15" id="KW-0675">Receptor</keyword>
<evidence type="ECO:0000256" key="12">
    <source>
        <dbReference type="SAM" id="MobiDB-lite"/>
    </source>
</evidence>
<dbReference type="Gene3D" id="2.40.170.20">
    <property type="entry name" value="TonB-dependent receptor, beta-barrel domain"/>
    <property type="match status" value="1"/>
</dbReference>
<dbReference type="InterPro" id="IPR039426">
    <property type="entry name" value="TonB-dep_rcpt-like"/>
</dbReference>
<proteinExistence type="inferred from homology"/>
<feature type="compositionally biased region" description="Polar residues" evidence="12">
    <location>
        <begin position="250"/>
        <end position="263"/>
    </location>
</feature>
<keyword evidence="5 10" id="KW-0812">Transmembrane</keyword>